<dbReference type="CDD" id="cd01214">
    <property type="entry name" value="PTB_FAM43A"/>
    <property type="match status" value="1"/>
</dbReference>
<feature type="region of interest" description="Disordered" evidence="1">
    <location>
        <begin position="176"/>
        <end position="291"/>
    </location>
</feature>
<accession>A0A1W0X1G0</accession>
<proteinExistence type="predicted"/>
<dbReference type="PANTHER" id="PTHR11232">
    <property type="entry name" value="PHOSPHOTYROSINE INTERACTION DOMAIN-CONTAINING FAMILY MEMBER"/>
    <property type="match status" value="1"/>
</dbReference>
<feature type="compositionally biased region" description="Low complexity" evidence="1">
    <location>
        <begin position="267"/>
        <end position="285"/>
    </location>
</feature>
<sequence>MSIFRRKKSVNITDSDPVYKVAYLGNVLTLVAKGEECSEKPLQTLWKNYTATARKDIKMRITICSSGLKAETAEHGLTEYWAHRITWVGTHPAYPKLFAWIYRHEGKKMKPELRFHTVLCPKADKAEQMATLLQQKVLWALNEFKRDKISKQNSRKLHEILTEIAPTVCKRRQILSTGQNFRPPMERSKSAPRLLTVEEEEEEAYEDEEDIEDENASAGGMVSTLKRHSSNGSSSHQSTGFGSSSRASDPGHDDEEEDILLEDDTFSSQSWSTSSNNSSPAGSWNVKRKASGRVVGVKSSSASSGLLNGVYSDAFAVHDLRRAIEETSSVESGFEESRTPT</sequence>
<feature type="compositionally biased region" description="Low complexity" evidence="1">
    <location>
        <begin position="230"/>
        <end position="245"/>
    </location>
</feature>
<dbReference type="EMBL" id="MTYJ01000024">
    <property type="protein sequence ID" value="OQV21295.1"/>
    <property type="molecule type" value="Genomic_DNA"/>
</dbReference>
<dbReference type="SUPFAM" id="SSF50729">
    <property type="entry name" value="PH domain-like"/>
    <property type="match status" value="1"/>
</dbReference>
<dbReference type="InterPro" id="IPR051133">
    <property type="entry name" value="Adapter_Engulfment-Domain"/>
</dbReference>
<evidence type="ECO:0000259" key="2">
    <source>
        <dbReference type="SMART" id="SM00462"/>
    </source>
</evidence>
<dbReference type="SMART" id="SM00462">
    <property type="entry name" value="PTB"/>
    <property type="match status" value="1"/>
</dbReference>
<feature type="domain" description="PID" evidence="2">
    <location>
        <begin position="14"/>
        <end position="150"/>
    </location>
</feature>
<gene>
    <name evidence="3" type="ORF">BV898_04779</name>
</gene>
<dbReference type="Pfam" id="PF14719">
    <property type="entry name" value="PID_2"/>
    <property type="match status" value="1"/>
</dbReference>
<reference evidence="4" key="1">
    <citation type="submission" date="2017-01" db="EMBL/GenBank/DDBJ databases">
        <title>Comparative genomics of anhydrobiosis in the tardigrade Hypsibius dujardini.</title>
        <authorList>
            <person name="Yoshida Y."/>
            <person name="Koutsovoulos G."/>
            <person name="Laetsch D."/>
            <person name="Stevens L."/>
            <person name="Kumar S."/>
            <person name="Horikawa D."/>
            <person name="Ishino K."/>
            <person name="Komine S."/>
            <person name="Tomita M."/>
            <person name="Blaxter M."/>
            <person name="Arakawa K."/>
        </authorList>
    </citation>
    <scope>NUCLEOTIDE SEQUENCE [LARGE SCALE GENOMIC DNA]</scope>
    <source>
        <strain evidence="4">Z151</strain>
    </source>
</reference>
<dbReference type="AlphaFoldDB" id="A0A1W0X1G0"/>
<feature type="compositionally biased region" description="Acidic residues" evidence="1">
    <location>
        <begin position="252"/>
        <end position="265"/>
    </location>
</feature>
<dbReference type="InterPro" id="IPR033930">
    <property type="entry name" value="FAM43A/B_PTB"/>
</dbReference>
<evidence type="ECO:0000313" key="3">
    <source>
        <dbReference type="EMBL" id="OQV21295.1"/>
    </source>
</evidence>
<dbReference type="Gene3D" id="2.30.29.30">
    <property type="entry name" value="Pleckstrin-homology domain (PH domain)/Phosphotyrosine-binding domain (PTB)"/>
    <property type="match status" value="1"/>
</dbReference>
<dbReference type="InterPro" id="IPR011993">
    <property type="entry name" value="PH-like_dom_sf"/>
</dbReference>
<organism evidence="3 4">
    <name type="scientific">Hypsibius exemplaris</name>
    <name type="common">Freshwater tardigrade</name>
    <dbReference type="NCBI Taxonomy" id="2072580"/>
    <lineage>
        <taxon>Eukaryota</taxon>
        <taxon>Metazoa</taxon>
        <taxon>Ecdysozoa</taxon>
        <taxon>Tardigrada</taxon>
        <taxon>Eutardigrada</taxon>
        <taxon>Parachela</taxon>
        <taxon>Hypsibioidea</taxon>
        <taxon>Hypsibiidae</taxon>
        <taxon>Hypsibius</taxon>
    </lineage>
</organism>
<protein>
    <recommendedName>
        <fullName evidence="2">PID domain-containing protein</fullName>
    </recommendedName>
</protein>
<dbReference type="OrthoDB" id="5962185at2759"/>
<feature type="compositionally biased region" description="Acidic residues" evidence="1">
    <location>
        <begin position="197"/>
        <end position="215"/>
    </location>
</feature>
<keyword evidence="4" id="KW-1185">Reference proteome</keyword>
<comment type="caution">
    <text evidence="3">The sequence shown here is derived from an EMBL/GenBank/DDBJ whole genome shotgun (WGS) entry which is preliminary data.</text>
</comment>
<name>A0A1W0X1G0_HYPEX</name>
<dbReference type="Proteomes" id="UP000192578">
    <property type="component" value="Unassembled WGS sequence"/>
</dbReference>
<dbReference type="PANTHER" id="PTHR11232:SF2">
    <property type="entry name" value="FI05246P"/>
    <property type="match status" value="1"/>
</dbReference>
<evidence type="ECO:0000313" key="4">
    <source>
        <dbReference type="Proteomes" id="UP000192578"/>
    </source>
</evidence>
<evidence type="ECO:0000256" key="1">
    <source>
        <dbReference type="SAM" id="MobiDB-lite"/>
    </source>
</evidence>
<dbReference type="InterPro" id="IPR006020">
    <property type="entry name" value="PTB/PI_dom"/>
</dbReference>